<dbReference type="InterPro" id="IPR003594">
    <property type="entry name" value="HATPase_dom"/>
</dbReference>
<comment type="catalytic activity">
    <reaction evidence="1">
        <text>ATP + protein L-histidine = ADP + protein N-phospho-L-histidine.</text>
        <dbReference type="EC" id="2.7.13.3"/>
    </reaction>
</comment>
<keyword evidence="4" id="KW-1003">Cell membrane</keyword>
<dbReference type="InterPro" id="IPR033479">
    <property type="entry name" value="dCache_1"/>
</dbReference>
<gene>
    <name evidence="17" type="ORF">J41TS12_27040</name>
</gene>
<dbReference type="Pfam" id="PF00672">
    <property type="entry name" value="HAMP"/>
    <property type="match status" value="1"/>
</dbReference>
<evidence type="ECO:0000256" key="5">
    <source>
        <dbReference type="ARBA" id="ARBA00022553"/>
    </source>
</evidence>
<comment type="caution">
    <text evidence="17">The sequence shown here is derived from an EMBL/GenBank/DDBJ whole genome shotgun (WGS) entry which is preliminary data.</text>
</comment>
<dbReference type="GO" id="GO:0005886">
    <property type="term" value="C:plasma membrane"/>
    <property type="evidence" value="ECO:0007669"/>
    <property type="project" value="UniProtKB-SubCell"/>
</dbReference>
<dbReference type="SUPFAM" id="SSF55874">
    <property type="entry name" value="ATPase domain of HSP90 chaperone/DNA topoisomerase II/histidine kinase"/>
    <property type="match status" value="1"/>
</dbReference>
<evidence type="ECO:0000259" key="15">
    <source>
        <dbReference type="PROSITE" id="PS50109"/>
    </source>
</evidence>
<evidence type="ECO:0000256" key="13">
    <source>
        <dbReference type="ARBA" id="ARBA00023136"/>
    </source>
</evidence>
<evidence type="ECO:0000256" key="7">
    <source>
        <dbReference type="ARBA" id="ARBA00022692"/>
    </source>
</evidence>
<evidence type="ECO:0000256" key="10">
    <source>
        <dbReference type="ARBA" id="ARBA00022840"/>
    </source>
</evidence>
<dbReference type="PROSITE" id="PS50109">
    <property type="entry name" value="HIS_KIN"/>
    <property type="match status" value="1"/>
</dbReference>
<dbReference type="Pfam" id="PF02518">
    <property type="entry name" value="HATPase_c"/>
    <property type="match status" value="1"/>
</dbReference>
<dbReference type="Proteomes" id="UP000681162">
    <property type="component" value="Unassembled WGS sequence"/>
</dbReference>
<dbReference type="Pfam" id="PF02743">
    <property type="entry name" value="dCache_1"/>
    <property type="match status" value="1"/>
</dbReference>
<dbReference type="Pfam" id="PF06580">
    <property type="entry name" value="His_kinase"/>
    <property type="match status" value="1"/>
</dbReference>
<evidence type="ECO:0000256" key="2">
    <source>
        <dbReference type="ARBA" id="ARBA00004651"/>
    </source>
</evidence>
<dbReference type="PRINTS" id="PR00344">
    <property type="entry name" value="BCTRLSENSOR"/>
</dbReference>
<dbReference type="InterPro" id="IPR050640">
    <property type="entry name" value="Bact_2-comp_sensor_kinase"/>
</dbReference>
<evidence type="ECO:0000256" key="11">
    <source>
        <dbReference type="ARBA" id="ARBA00022989"/>
    </source>
</evidence>
<keyword evidence="11 14" id="KW-1133">Transmembrane helix</keyword>
<keyword evidence="7 14" id="KW-0812">Transmembrane</keyword>
<dbReference type="InterPro" id="IPR010559">
    <property type="entry name" value="Sig_transdc_His_kin_internal"/>
</dbReference>
<evidence type="ECO:0000313" key="18">
    <source>
        <dbReference type="Proteomes" id="UP000681162"/>
    </source>
</evidence>
<evidence type="ECO:0000256" key="1">
    <source>
        <dbReference type="ARBA" id="ARBA00000085"/>
    </source>
</evidence>
<keyword evidence="5" id="KW-0597">Phosphoprotein</keyword>
<dbReference type="PANTHER" id="PTHR34220:SF7">
    <property type="entry name" value="SENSOR HISTIDINE KINASE YPDA"/>
    <property type="match status" value="1"/>
</dbReference>
<dbReference type="EC" id="2.7.13.3" evidence="3"/>
<dbReference type="GO" id="GO:0000155">
    <property type="term" value="F:phosphorelay sensor kinase activity"/>
    <property type="evidence" value="ECO:0007669"/>
    <property type="project" value="InterPro"/>
</dbReference>
<feature type="transmembrane region" description="Helical" evidence="14">
    <location>
        <begin position="302"/>
        <end position="323"/>
    </location>
</feature>
<dbReference type="SMART" id="SM00304">
    <property type="entry name" value="HAMP"/>
    <property type="match status" value="1"/>
</dbReference>
<dbReference type="SUPFAM" id="SSF158472">
    <property type="entry name" value="HAMP domain-like"/>
    <property type="match status" value="1"/>
</dbReference>
<evidence type="ECO:0000256" key="12">
    <source>
        <dbReference type="ARBA" id="ARBA00023012"/>
    </source>
</evidence>
<evidence type="ECO:0000256" key="9">
    <source>
        <dbReference type="ARBA" id="ARBA00022777"/>
    </source>
</evidence>
<sequence length="607" mass="69404">MKRLRRLKETFTQSIQAKLTSYFILILLPLICFSLYANDRSHNILEQELGERTMSAMGSALEYVDLTMDGIKNLTTLLATDSSLTSRLKHSGDQLSEEALLDFTQVMLQITNTTNINTSVSGVTIYHGGSKRLISSRIGALYRPEAASEPWFKDVMRSNGSYVLYLPEKHEEALMGWADPVYDQEQIVLMQLMDLYSRDRGSNVLMLSIPKRQMLSYLRNLAPSEASKVYLFDERDRLIVTNAPDAEVKTLSSEEWQAIQSGRNGPDGKNMVLRAESPRSGWSLVLMQPEGEIYKKSRPLELFSYWIIGISCVLAFWSSWLIYSNIAAPISSLVSGMKQLRRGNFDAQLKNNRQDELGYLTDAFNQTVEQQRHLIRDIYEQQLRLTKTELKFLQSQINPHFLYNTLDSIYWSAKNYDADEISEMVLNLSRFFRLSLSKGRDTFTVEENFAHLKYYIRVQQLRFVDQFTASFHAAADTEGLYVLKLLLQPLVENAILHGLEKRESGGELHISAERREERLVLTVADNGKGIPEERLYRIRTSLSRMGGRDGEVPGGEFFGLLNVKSRIKLYYGDTAEFTIESEEGRGTVSRIELPLDRCINQGEEEES</sequence>
<comment type="subcellular location">
    <subcellularLocation>
        <location evidence="2">Cell membrane</location>
        <topology evidence="2">Multi-pass membrane protein</topology>
    </subcellularLocation>
</comment>
<evidence type="ECO:0000256" key="4">
    <source>
        <dbReference type="ARBA" id="ARBA00022475"/>
    </source>
</evidence>
<evidence type="ECO:0000259" key="16">
    <source>
        <dbReference type="PROSITE" id="PS50885"/>
    </source>
</evidence>
<dbReference type="RefSeq" id="WP_212940072.1">
    <property type="nucleotide sequence ID" value="NZ_BORR01000009.1"/>
</dbReference>
<organism evidence="17 18">
    <name type="scientific">Paenibacillus antibioticophila</name>
    <dbReference type="NCBI Taxonomy" id="1274374"/>
    <lineage>
        <taxon>Bacteria</taxon>
        <taxon>Bacillati</taxon>
        <taxon>Bacillota</taxon>
        <taxon>Bacilli</taxon>
        <taxon>Bacillales</taxon>
        <taxon>Paenibacillaceae</taxon>
        <taxon>Paenibacillus</taxon>
    </lineage>
</organism>
<dbReference type="Gene3D" id="3.30.565.10">
    <property type="entry name" value="Histidine kinase-like ATPase, C-terminal domain"/>
    <property type="match status" value="1"/>
</dbReference>
<feature type="domain" description="HAMP" evidence="16">
    <location>
        <begin position="324"/>
        <end position="376"/>
    </location>
</feature>
<dbReference type="InterPro" id="IPR003660">
    <property type="entry name" value="HAMP_dom"/>
</dbReference>
<dbReference type="EMBL" id="BORR01000009">
    <property type="protein sequence ID" value="GIO37843.1"/>
    <property type="molecule type" value="Genomic_DNA"/>
</dbReference>
<feature type="transmembrane region" description="Helical" evidence="14">
    <location>
        <begin position="20"/>
        <end position="37"/>
    </location>
</feature>
<keyword evidence="6" id="KW-0808">Transferase</keyword>
<dbReference type="InterPro" id="IPR036890">
    <property type="entry name" value="HATPase_C_sf"/>
</dbReference>
<evidence type="ECO:0000313" key="17">
    <source>
        <dbReference type="EMBL" id="GIO37843.1"/>
    </source>
</evidence>
<keyword evidence="18" id="KW-1185">Reference proteome</keyword>
<dbReference type="Gene3D" id="6.10.340.10">
    <property type="match status" value="1"/>
</dbReference>
<dbReference type="InterPro" id="IPR004358">
    <property type="entry name" value="Sig_transdc_His_kin-like_C"/>
</dbReference>
<dbReference type="PROSITE" id="PS50885">
    <property type="entry name" value="HAMP"/>
    <property type="match status" value="1"/>
</dbReference>
<dbReference type="CDD" id="cd06225">
    <property type="entry name" value="HAMP"/>
    <property type="match status" value="1"/>
</dbReference>
<keyword evidence="9 17" id="KW-0418">Kinase</keyword>
<protein>
    <recommendedName>
        <fullName evidence="3">histidine kinase</fullName>
        <ecNumber evidence="3">2.7.13.3</ecNumber>
    </recommendedName>
</protein>
<dbReference type="SMART" id="SM00387">
    <property type="entry name" value="HATPase_c"/>
    <property type="match status" value="1"/>
</dbReference>
<accession>A0A920CHJ3</accession>
<keyword evidence="12" id="KW-0902">Two-component regulatory system</keyword>
<keyword evidence="8" id="KW-0547">Nucleotide-binding</keyword>
<dbReference type="InterPro" id="IPR005467">
    <property type="entry name" value="His_kinase_dom"/>
</dbReference>
<dbReference type="GO" id="GO:0005524">
    <property type="term" value="F:ATP binding"/>
    <property type="evidence" value="ECO:0007669"/>
    <property type="project" value="UniProtKB-KW"/>
</dbReference>
<evidence type="ECO:0000256" key="6">
    <source>
        <dbReference type="ARBA" id="ARBA00022679"/>
    </source>
</evidence>
<evidence type="ECO:0000256" key="14">
    <source>
        <dbReference type="SAM" id="Phobius"/>
    </source>
</evidence>
<keyword evidence="13 14" id="KW-0472">Membrane</keyword>
<evidence type="ECO:0000256" key="3">
    <source>
        <dbReference type="ARBA" id="ARBA00012438"/>
    </source>
</evidence>
<proteinExistence type="predicted"/>
<name>A0A920CHJ3_9BACL</name>
<dbReference type="AlphaFoldDB" id="A0A920CHJ3"/>
<evidence type="ECO:0000256" key="8">
    <source>
        <dbReference type="ARBA" id="ARBA00022741"/>
    </source>
</evidence>
<feature type="domain" description="Histidine kinase" evidence="15">
    <location>
        <begin position="483"/>
        <end position="597"/>
    </location>
</feature>
<keyword evidence="10" id="KW-0067">ATP-binding</keyword>
<reference evidence="17 18" key="1">
    <citation type="submission" date="2021-03" db="EMBL/GenBank/DDBJ databases">
        <title>Antimicrobial resistance genes in bacteria isolated from Japanese honey, and their potential for conferring macrolide and lincosamide resistance in the American foulbrood pathogen Paenibacillus larvae.</title>
        <authorList>
            <person name="Okamoto M."/>
            <person name="Kumagai M."/>
            <person name="Kanamori H."/>
            <person name="Takamatsu D."/>
        </authorList>
    </citation>
    <scope>NUCLEOTIDE SEQUENCE [LARGE SCALE GENOMIC DNA]</scope>
    <source>
        <strain evidence="17 18">J41TS12</strain>
    </source>
</reference>
<dbReference type="PANTHER" id="PTHR34220">
    <property type="entry name" value="SENSOR HISTIDINE KINASE YPDA"/>
    <property type="match status" value="1"/>
</dbReference>